<dbReference type="GO" id="GO:0005524">
    <property type="term" value="F:ATP binding"/>
    <property type="evidence" value="ECO:0007669"/>
    <property type="project" value="UniProtKB-KW"/>
</dbReference>
<dbReference type="RefSeq" id="XP_016242003.1">
    <property type="nucleotide sequence ID" value="XM_016400351.1"/>
</dbReference>
<dbReference type="PANTHER" id="PTHR13710:SF154">
    <property type="entry name" value="RECQ HELICASE, PUTATIVE (AFU_ORTHOLOGUE AFUA_6G14720)-RELATED"/>
    <property type="match status" value="1"/>
</dbReference>
<keyword evidence="2" id="KW-0547">Nucleotide-binding</keyword>
<dbReference type="GO" id="GO:0005694">
    <property type="term" value="C:chromosome"/>
    <property type="evidence" value="ECO:0007669"/>
    <property type="project" value="TreeGrafter"/>
</dbReference>
<accession>A0A0D2AAI5</accession>
<proteinExistence type="inferred from homology"/>
<keyword evidence="6" id="KW-0812">Transmembrane</keyword>
<dbReference type="EMBL" id="KN847181">
    <property type="protein sequence ID" value="KIW21787.1"/>
    <property type="molecule type" value="Genomic_DNA"/>
</dbReference>
<dbReference type="SMART" id="SM00487">
    <property type="entry name" value="DEXDc"/>
    <property type="match status" value="1"/>
</dbReference>
<evidence type="ECO:0000256" key="5">
    <source>
        <dbReference type="ARBA" id="ARBA00034808"/>
    </source>
</evidence>
<evidence type="ECO:0000256" key="4">
    <source>
        <dbReference type="ARBA" id="ARBA00034617"/>
    </source>
</evidence>
<dbReference type="GO" id="GO:0043138">
    <property type="term" value="F:3'-5' DNA helicase activity"/>
    <property type="evidence" value="ECO:0007669"/>
    <property type="project" value="UniProtKB-EC"/>
</dbReference>
<name>A0A0D2AAI5_9EURO</name>
<evidence type="ECO:0000259" key="7">
    <source>
        <dbReference type="PROSITE" id="PS51192"/>
    </source>
</evidence>
<keyword evidence="6" id="KW-1133">Transmembrane helix</keyword>
<protein>
    <recommendedName>
        <fullName evidence="5">DNA 3'-5' helicase</fullName>
        <ecNumber evidence="5">5.6.2.4</ecNumber>
    </recommendedName>
</protein>
<dbReference type="GO" id="GO:0000724">
    <property type="term" value="P:double-strand break repair via homologous recombination"/>
    <property type="evidence" value="ECO:0007669"/>
    <property type="project" value="TreeGrafter"/>
</dbReference>
<dbReference type="PANTHER" id="PTHR13710">
    <property type="entry name" value="DNA HELICASE RECQ FAMILY MEMBER"/>
    <property type="match status" value="1"/>
</dbReference>
<dbReference type="GeneID" id="27351979"/>
<evidence type="ECO:0000256" key="1">
    <source>
        <dbReference type="ARBA" id="ARBA00005446"/>
    </source>
</evidence>
<dbReference type="OrthoDB" id="4507197at2759"/>
<keyword evidence="6" id="KW-0472">Membrane</keyword>
<dbReference type="Pfam" id="PF00270">
    <property type="entry name" value="DEAD"/>
    <property type="match status" value="1"/>
</dbReference>
<dbReference type="InterPro" id="IPR027417">
    <property type="entry name" value="P-loop_NTPase"/>
</dbReference>
<dbReference type="GO" id="GO:0003676">
    <property type="term" value="F:nucleic acid binding"/>
    <property type="evidence" value="ECO:0007669"/>
    <property type="project" value="InterPro"/>
</dbReference>
<feature type="transmembrane region" description="Helical" evidence="6">
    <location>
        <begin position="50"/>
        <end position="73"/>
    </location>
</feature>
<evidence type="ECO:0000256" key="3">
    <source>
        <dbReference type="ARBA" id="ARBA00022840"/>
    </source>
</evidence>
<dbReference type="AlphaFoldDB" id="A0A0D2AAI5"/>
<comment type="similarity">
    <text evidence="1">Belongs to the helicase family. RecQ subfamily.</text>
</comment>
<feature type="non-terminal residue" evidence="9">
    <location>
        <position position="1"/>
    </location>
</feature>
<dbReference type="Gene3D" id="3.40.50.300">
    <property type="entry name" value="P-loop containing nucleotide triphosphate hydrolases"/>
    <property type="match status" value="2"/>
</dbReference>
<dbReference type="PROSITE" id="PS51192">
    <property type="entry name" value="HELICASE_ATP_BIND_1"/>
    <property type="match status" value="1"/>
</dbReference>
<keyword evidence="3" id="KW-0067">ATP-binding</keyword>
<organism evidence="9 10">
    <name type="scientific">Cladophialophora immunda</name>
    <dbReference type="NCBI Taxonomy" id="569365"/>
    <lineage>
        <taxon>Eukaryota</taxon>
        <taxon>Fungi</taxon>
        <taxon>Dikarya</taxon>
        <taxon>Ascomycota</taxon>
        <taxon>Pezizomycotina</taxon>
        <taxon>Eurotiomycetes</taxon>
        <taxon>Chaetothyriomycetidae</taxon>
        <taxon>Chaetothyriales</taxon>
        <taxon>Herpotrichiellaceae</taxon>
        <taxon>Cladophialophora</taxon>
    </lineage>
</organism>
<evidence type="ECO:0000313" key="9">
    <source>
        <dbReference type="EMBL" id="KIW21787.1"/>
    </source>
</evidence>
<evidence type="ECO:0000313" key="10">
    <source>
        <dbReference type="Proteomes" id="UP000054466"/>
    </source>
</evidence>
<keyword evidence="10" id="KW-1185">Reference proteome</keyword>
<dbReference type="InterPro" id="IPR011545">
    <property type="entry name" value="DEAD/DEAH_box_helicase_dom"/>
</dbReference>
<dbReference type="VEuPathDB" id="FungiDB:PV07_12785"/>
<dbReference type="InterPro" id="IPR014001">
    <property type="entry name" value="Helicase_ATP-bd"/>
</dbReference>
<evidence type="ECO:0000259" key="8">
    <source>
        <dbReference type="PROSITE" id="PS51194"/>
    </source>
</evidence>
<gene>
    <name evidence="9" type="ORF">PV07_12785</name>
</gene>
<evidence type="ECO:0000256" key="6">
    <source>
        <dbReference type="SAM" id="Phobius"/>
    </source>
</evidence>
<dbReference type="HOGENOM" id="CLU_326427_0_0_1"/>
<feature type="domain" description="Helicase C-terminal" evidence="8">
    <location>
        <begin position="469"/>
        <end position="607"/>
    </location>
</feature>
<dbReference type="GO" id="GO:0005737">
    <property type="term" value="C:cytoplasm"/>
    <property type="evidence" value="ECO:0007669"/>
    <property type="project" value="TreeGrafter"/>
</dbReference>
<dbReference type="EC" id="5.6.2.4" evidence="5"/>
<evidence type="ECO:0000256" key="2">
    <source>
        <dbReference type="ARBA" id="ARBA00022741"/>
    </source>
</evidence>
<dbReference type="PROSITE" id="PS51194">
    <property type="entry name" value="HELICASE_CTER"/>
    <property type="match status" value="1"/>
</dbReference>
<reference evidence="9 10" key="1">
    <citation type="submission" date="2015-01" db="EMBL/GenBank/DDBJ databases">
        <title>The Genome Sequence of Cladophialophora immunda CBS83496.</title>
        <authorList>
            <consortium name="The Broad Institute Genomics Platform"/>
            <person name="Cuomo C."/>
            <person name="de Hoog S."/>
            <person name="Gorbushina A."/>
            <person name="Stielow B."/>
            <person name="Teixiera M."/>
            <person name="Abouelleil A."/>
            <person name="Chapman S.B."/>
            <person name="Priest M."/>
            <person name="Young S.K."/>
            <person name="Wortman J."/>
            <person name="Nusbaum C."/>
            <person name="Birren B."/>
        </authorList>
    </citation>
    <scope>NUCLEOTIDE SEQUENCE [LARGE SCALE GENOMIC DNA]</scope>
    <source>
        <strain evidence="9 10">CBS 83496</strain>
    </source>
</reference>
<dbReference type="SUPFAM" id="SSF52540">
    <property type="entry name" value="P-loop containing nucleoside triphosphate hydrolases"/>
    <property type="match status" value="1"/>
</dbReference>
<dbReference type="STRING" id="569365.A0A0D2AAI5"/>
<dbReference type="InterPro" id="IPR001650">
    <property type="entry name" value="Helicase_C-like"/>
</dbReference>
<sequence>WEYTTYRNIRGTDSNVRDIIWDRHQGLVRITTHWHKSRNITRKSRPNLRFLPPTLSYILIYYLLYVIPVYYYLTLEYLERDEISPFLFEINANRIQSSTLSRTLYVQSGQIFRTGLTLNPYRHLINHILLEKIGPETEEFIDGGDENYESSLEQNDSIIDIQANRSSKVGQLHYSLLADQPAAGLRHRYIRTVHFTQQYQALFKIDKCDRIFQKFESGADQSEALEKSSGSQLVLPYYSRENTVSKTDVYYQLTRFFEDKSARFRDLYQREAILAIFESITYLTYVNKTGSGKSLLYLLPAFVRYQDMVNIVITPRVSLKDDLFKRAQDRKIRVARFEDLTAEMKEEHTYQPFNLVVTSIESIQDSTFSEYVIRLVKGHRLVRLYLDEVHTIILEKDFRWVMKYVNSLLQYRVPLVFISATLPVPLLRLVESEFFLLEGTNRIIRSTTIRENIEYEIVNIDRNTIRIADIEEILKVFESKGLGPKSKAILFVPTYRYGEGLSEKMKIPFYNARDPQKKAILDSFLTDDTVLTLFATSALSLGVDFQLVRFTLHLPPHQLGLIEFIQGSSRIRRDGLSIILQSRRSEDLQSRTRSSYESMDLAKISTAEEFKSIDRLIFQKLLNEDRCVRQITSHFLDNVDIVNCTSYNARSASKIKPCYICLREQSVFERQANREEDSTRATNIGLAQFEETIEDFALSPCFFCLFLGNIDEIDAHSFLKCPHAGAPSFYRARGVTKTLQNRLSTLNSRLSAGQGLVRGSCCYQCLLPSRVCARLKDLEEKEATDGCVYPLTVKTFIAIIELRLEIGHVRVFLDALGVDLSGLRTGSLDFAGILDYFRRPTRLLGTDAIQVCRVLNDLSVVKIVQAREKIEGENDRKRYRVST</sequence>
<dbReference type="Proteomes" id="UP000054466">
    <property type="component" value="Unassembled WGS sequence"/>
</dbReference>
<dbReference type="GO" id="GO:0009378">
    <property type="term" value="F:four-way junction helicase activity"/>
    <property type="evidence" value="ECO:0007669"/>
    <property type="project" value="TreeGrafter"/>
</dbReference>
<comment type="catalytic activity">
    <reaction evidence="4">
        <text>Couples ATP hydrolysis with the unwinding of duplex DNA by translocating in the 3'-5' direction.</text>
        <dbReference type="EC" id="5.6.2.4"/>
    </reaction>
</comment>
<feature type="domain" description="Helicase ATP-binding" evidence="7">
    <location>
        <begin position="274"/>
        <end position="440"/>
    </location>
</feature>